<feature type="compositionally biased region" description="Polar residues" evidence="1">
    <location>
        <begin position="478"/>
        <end position="488"/>
    </location>
</feature>
<sequence length="488" mass="53710">MSYNFKPSIFFLGATGYLGSEFLIRLQRDFPGLQINALVRSPTPERKAQLDAIYHGTHIVPGTLEDSQIILEESSKVDIVINCASSDHKPSVFAVLDGMNQSAARRPGNPPLLIHLSGAGIIADEARGAFKDNIPEHSDIGLDLRNCPPQNTHLDSDIPIVDAGTRKDNPIRSIIIFPSGCYGVGNGVQKTSIWLRFFLEFVKKLNYVGTWGEGYNAINDVHIKDCADALMVIFKAALEGRADEGAEGLYFCASSSRVPYREWTKVMGDYLYGYGHISQPGTCPMPNDVVDSMGFYGWSLLGGNHFCNSDRLAKLGWEPTESKKHGLIETLPECLDEAWSFLSAQHFQAGAGRLLYFLYFTTLTIFTTSDSMHFLTIFAGALVTVAVTSVTARPSLHSSGFTARDEYSDLSLRSLQNEARDDYHALVVRDVLEAIYARDQGPHLEARARFAGPRGGRFAHHQKDGPDAVPPPGPSMPQNPTRPTQLDK</sequence>
<feature type="compositionally biased region" description="Pro residues" evidence="1">
    <location>
        <begin position="468"/>
        <end position="477"/>
    </location>
</feature>
<evidence type="ECO:0000256" key="1">
    <source>
        <dbReference type="SAM" id="MobiDB-lite"/>
    </source>
</evidence>
<name>A0A4R0RE70_9APHY</name>
<dbReference type="InterPro" id="IPR036291">
    <property type="entry name" value="NAD(P)-bd_dom_sf"/>
</dbReference>
<keyword evidence="3" id="KW-1185">Reference proteome</keyword>
<comment type="caution">
    <text evidence="2">The sequence shown here is derived from an EMBL/GenBank/DDBJ whole genome shotgun (WGS) entry which is preliminary data.</text>
</comment>
<evidence type="ECO:0000313" key="2">
    <source>
        <dbReference type="EMBL" id="TCD63855.1"/>
    </source>
</evidence>
<reference evidence="2 3" key="1">
    <citation type="submission" date="2018-11" db="EMBL/GenBank/DDBJ databases">
        <title>Genome assembly of Steccherinum ochraceum LE-BIN_3174, the white-rot fungus of the Steccherinaceae family (The Residual Polyporoid clade, Polyporales, Basidiomycota).</title>
        <authorList>
            <person name="Fedorova T.V."/>
            <person name="Glazunova O.A."/>
            <person name="Landesman E.O."/>
            <person name="Moiseenko K.V."/>
            <person name="Psurtseva N.V."/>
            <person name="Savinova O.S."/>
            <person name="Shakhova N.V."/>
            <person name="Tyazhelova T.V."/>
            <person name="Vasina D.V."/>
        </authorList>
    </citation>
    <scope>NUCLEOTIDE SEQUENCE [LARGE SCALE GENOMIC DNA]</scope>
    <source>
        <strain evidence="2 3">LE-BIN_3174</strain>
    </source>
</reference>
<dbReference type="Proteomes" id="UP000292702">
    <property type="component" value="Unassembled WGS sequence"/>
</dbReference>
<gene>
    <name evidence="2" type="ORF">EIP91_004869</name>
</gene>
<organism evidence="2 3">
    <name type="scientific">Steccherinum ochraceum</name>
    <dbReference type="NCBI Taxonomy" id="92696"/>
    <lineage>
        <taxon>Eukaryota</taxon>
        <taxon>Fungi</taxon>
        <taxon>Dikarya</taxon>
        <taxon>Basidiomycota</taxon>
        <taxon>Agaricomycotina</taxon>
        <taxon>Agaricomycetes</taxon>
        <taxon>Polyporales</taxon>
        <taxon>Steccherinaceae</taxon>
        <taxon>Steccherinum</taxon>
    </lineage>
</organism>
<dbReference type="EMBL" id="RWJN01000270">
    <property type="protein sequence ID" value="TCD63855.1"/>
    <property type="molecule type" value="Genomic_DNA"/>
</dbReference>
<dbReference type="AlphaFoldDB" id="A0A4R0RE70"/>
<dbReference type="STRING" id="92696.A0A4R0RE70"/>
<dbReference type="PANTHER" id="PTHR48079">
    <property type="entry name" value="PROTEIN YEEZ"/>
    <property type="match status" value="1"/>
</dbReference>
<dbReference type="GO" id="GO:0004029">
    <property type="term" value="F:aldehyde dehydrogenase (NAD+) activity"/>
    <property type="evidence" value="ECO:0007669"/>
    <property type="project" value="TreeGrafter"/>
</dbReference>
<dbReference type="PANTHER" id="PTHR48079:SF6">
    <property type="entry name" value="NAD(P)-BINDING DOMAIN-CONTAINING PROTEIN-RELATED"/>
    <property type="match status" value="1"/>
</dbReference>
<feature type="region of interest" description="Disordered" evidence="1">
    <location>
        <begin position="451"/>
        <end position="488"/>
    </location>
</feature>
<dbReference type="Gene3D" id="3.40.50.720">
    <property type="entry name" value="NAD(P)-binding Rossmann-like Domain"/>
    <property type="match status" value="1"/>
</dbReference>
<evidence type="ECO:0000313" key="3">
    <source>
        <dbReference type="Proteomes" id="UP000292702"/>
    </source>
</evidence>
<dbReference type="InterPro" id="IPR051783">
    <property type="entry name" value="NAD(P)-dependent_oxidoreduct"/>
</dbReference>
<accession>A0A4R0RE70</accession>
<protein>
    <submittedName>
        <fullName evidence="2">Uncharacterized protein</fullName>
    </submittedName>
</protein>
<dbReference type="OrthoDB" id="2130169at2759"/>
<proteinExistence type="predicted"/>
<dbReference type="GO" id="GO:0005737">
    <property type="term" value="C:cytoplasm"/>
    <property type="evidence" value="ECO:0007669"/>
    <property type="project" value="TreeGrafter"/>
</dbReference>
<dbReference type="SUPFAM" id="SSF51735">
    <property type="entry name" value="NAD(P)-binding Rossmann-fold domains"/>
    <property type="match status" value="1"/>
</dbReference>